<dbReference type="GO" id="GO:0051287">
    <property type="term" value="F:NAD binding"/>
    <property type="evidence" value="ECO:0007669"/>
    <property type="project" value="InterPro"/>
</dbReference>
<evidence type="ECO:0000259" key="1">
    <source>
        <dbReference type="Pfam" id="PF00389"/>
    </source>
</evidence>
<dbReference type="InterPro" id="IPR036291">
    <property type="entry name" value="NAD(P)-bd_dom_sf"/>
</dbReference>
<dbReference type="InterPro" id="IPR006140">
    <property type="entry name" value="D-isomer_DH_NAD-bd"/>
</dbReference>
<accession>A0A381Q0R4</accession>
<dbReference type="EMBL" id="UINC01001136">
    <property type="protein sequence ID" value="SUZ71869.1"/>
    <property type="molecule type" value="Genomic_DNA"/>
</dbReference>
<name>A0A381Q0R4_9ZZZZ</name>
<feature type="domain" description="D-isomer specific 2-hydroxyacid dehydrogenase catalytic" evidence="1">
    <location>
        <begin position="4"/>
        <end position="315"/>
    </location>
</feature>
<dbReference type="GO" id="GO:0016616">
    <property type="term" value="F:oxidoreductase activity, acting on the CH-OH group of donors, NAD or NADP as acceptor"/>
    <property type="evidence" value="ECO:0007669"/>
    <property type="project" value="InterPro"/>
</dbReference>
<reference evidence="3" key="1">
    <citation type="submission" date="2018-05" db="EMBL/GenBank/DDBJ databases">
        <authorList>
            <person name="Lanie J.A."/>
            <person name="Ng W.-L."/>
            <person name="Kazmierczak K.M."/>
            <person name="Andrzejewski T.M."/>
            <person name="Davidsen T.M."/>
            <person name="Wayne K.J."/>
            <person name="Tettelin H."/>
            <person name="Glass J.I."/>
            <person name="Rusch D."/>
            <person name="Podicherti R."/>
            <person name="Tsui H.-C.T."/>
            <person name="Winkler M.E."/>
        </authorList>
    </citation>
    <scope>NUCLEOTIDE SEQUENCE</scope>
</reference>
<protein>
    <recommendedName>
        <fullName evidence="4">S-adenosyl-L-homocysteine hydrolase NAD binding domain-containing protein</fullName>
    </recommendedName>
</protein>
<dbReference type="Pfam" id="PF02826">
    <property type="entry name" value="2-Hacid_dh_C"/>
    <property type="match status" value="1"/>
</dbReference>
<dbReference type="PANTHER" id="PTHR42938:SF9">
    <property type="entry name" value="FORMATE DEHYDROGENASE 1"/>
    <property type="match status" value="1"/>
</dbReference>
<dbReference type="SUPFAM" id="SSF51735">
    <property type="entry name" value="NAD(P)-binding Rossmann-fold domains"/>
    <property type="match status" value="1"/>
</dbReference>
<dbReference type="SUPFAM" id="SSF52283">
    <property type="entry name" value="Formate/glycerate dehydrogenase catalytic domain-like"/>
    <property type="match status" value="1"/>
</dbReference>
<dbReference type="PANTHER" id="PTHR42938">
    <property type="entry name" value="FORMATE DEHYDROGENASE 1"/>
    <property type="match status" value="1"/>
</dbReference>
<evidence type="ECO:0000313" key="3">
    <source>
        <dbReference type="EMBL" id="SUZ71869.1"/>
    </source>
</evidence>
<gene>
    <name evidence="3" type="ORF">METZ01_LOCUS24723</name>
</gene>
<dbReference type="AlphaFoldDB" id="A0A381Q0R4"/>
<sequence length="315" mass="33036">MDDVAVSILETAGHEVVLRHYEPEELRSGALADFDAVVVRSATKMTSDAIDASCKEGVLGFIGRAGVGVDNIDIGAATRNGVVVCNTPGASTNSVVELTIGHLIASTRFVARADRTLRRGDWAKKQLRGSELGGKRLGLIGFGRIARGVAELAKVMGMEVNAFDPYVSSEDAAELDCLMHDDLNGLFKACTHISVHCNLSQDTHHLVNLDRLAMMPGIGVDGTACGNHVVNCARGGIVDEVGVLNALNSGILSSAALDVFEVEPAIGNALLQHECFHGSPHIGAATLEAQTRVGAEMAGLLSAFFDGDRPISAIN</sequence>
<feature type="domain" description="D-isomer specific 2-hydroxyacid dehydrogenase NAD-binding" evidence="2">
    <location>
        <begin position="101"/>
        <end position="283"/>
    </location>
</feature>
<dbReference type="Pfam" id="PF00389">
    <property type="entry name" value="2-Hacid_dh"/>
    <property type="match status" value="1"/>
</dbReference>
<dbReference type="CDD" id="cd12173">
    <property type="entry name" value="PGDH_4"/>
    <property type="match status" value="1"/>
</dbReference>
<organism evidence="3">
    <name type="scientific">marine metagenome</name>
    <dbReference type="NCBI Taxonomy" id="408172"/>
    <lineage>
        <taxon>unclassified sequences</taxon>
        <taxon>metagenomes</taxon>
        <taxon>ecological metagenomes</taxon>
    </lineage>
</organism>
<evidence type="ECO:0000259" key="2">
    <source>
        <dbReference type="Pfam" id="PF02826"/>
    </source>
</evidence>
<dbReference type="InterPro" id="IPR006139">
    <property type="entry name" value="D-isomer_2_OHA_DH_cat_dom"/>
</dbReference>
<proteinExistence type="predicted"/>
<dbReference type="Gene3D" id="3.40.50.720">
    <property type="entry name" value="NAD(P)-binding Rossmann-like Domain"/>
    <property type="match status" value="2"/>
</dbReference>
<evidence type="ECO:0008006" key="4">
    <source>
        <dbReference type="Google" id="ProtNLM"/>
    </source>
</evidence>